<organism evidence="2 3">
    <name type="scientific">Zizania palustris</name>
    <name type="common">Northern wild rice</name>
    <dbReference type="NCBI Taxonomy" id="103762"/>
    <lineage>
        <taxon>Eukaryota</taxon>
        <taxon>Viridiplantae</taxon>
        <taxon>Streptophyta</taxon>
        <taxon>Embryophyta</taxon>
        <taxon>Tracheophyta</taxon>
        <taxon>Spermatophyta</taxon>
        <taxon>Magnoliopsida</taxon>
        <taxon>Liliopsida</taxon>
        <taxon>Poales</taxon>
        <taxon>Poaceae</taxon>
        <taxon>BOP clade</taxon>
        <taxon>Oryzoideae</taxon>
        <taxon>Oryzeae</taxon>
        <taxon>Zizaniinae</taxon>
        <taxon>Zizania</taxon>
    </lineage>
</organism>
<dbReference type="AlphaFoldDB" id="A0A8J5RP18"/>
<comment type="caution">
    <text evidence="2">The sequence shown here is derived from an EMBL/GenBank/DDBJ whole genome shotgun (WGS) entry which is preliminary data.</text>
</comment>
<dbReference type="PANTHER" id="PTHR35506">
    <property type="entry name" value="OS02G0135600 PROTEIN"/>
    <property type="match status" value="1"/>
</dbReference>
<reference evidence="2" key="2">
    <citation type="submission" date="2021-02" db="EMBL/GenBank/DDBJ databases">
        <authorList>
            <person name="Kimball J.A."/>
            <person name="Haas M.W."/>
            <person name="Macchietto M."/>
            <person name="Kono T."/>
            <person name="Duquette J."/>
            <person name="Shao M."/>
        </authorList>
    </citation>
    <scope>NUCLEOTIDE SEQUENCE</scope>
    <source>
        <tissue evidence="2">Fresh leaf tissue</tissue>
    </source>
</reference>
<dbReference type="EMBL" id="JAAALK010000287">
    <property type="protein sequence ID" value="KAG8058061.1"/>
    <property type="molecule type" value="Genomic_DNA"/>
</dbReference>
<gene>
    <name evidence="2" type="ORF">GUJ93_ZPchr0002g23946</name>
</gene>
<protein>
    <submittedName>
        <fullName evidence="2">Uncharacterized protein</fullName>
    </submittedName>
</protein>
<feature type="region of interest" description="Disordered" evidence="1">
    <location>
        <begin position="1"/>
        <end position="30"/>
    </location>
</feature>
<evidence type="ECO:0000256" key="1">
    <source>
        <dbReference type="SAM" id="MobiDB-lite"/>
    </source>
</evidence>
<name>A0A8J5RP18_ZIZPA</name>
<keyword evidence="3" id="KW-1185">Reference proteome</keyword>
<evidence type="ECO:0000313" key="3">
    <source>
        <dbReference type="Proteomes" id="UP000729402"/>
    </source>
</evidence>
<reference evidence="2" key="1">
    <citation type="journal article" date="2021" name="bioRxiv">
        <title>Whole Genome Assembly and Annotation of Northern Wild Rice, Zizania palustris L., Supports a Whole Genome Duplication in the Zizania Genus.</title>
        <authorList>
            <person name="Haas M."/>
            <person name="Kono T."/>
            <person name="Macchietto M."/>
            <person name="Millas R."/>
            <person name="McGilp L."/>
            <person name="Shao M."/>
            <person name="Duquette J."/>
            <person name="Hirsch C.N."/>
            <person name="Kimball J."/>
        </authorList>
    </citation>
    <scope>NUCLEOTIDE SEQUENCE</scope>
    <source>
        <tissue evidence="2">Fresh leaf tissue</tissue>
    </source>
</reference>
<dbReference type="Proteomes" id="UP000729402">
    <property type="component" value="Unassembled WGS sequence"/>
</dbReference>
<dbReference type="OrthoDB" id="1891406at2759"/>
<accession>A0A8J5RP18</accession>
<sequence>MRGEKAGPADIRALPNKAGRSPAERKGAAMADKPSRALVLYAAGHAALLPPASASAGGVGGNHLDAFASLGSCGFLSLRSPPPSDGEEKNSSTILELAQLLDVYDDLYSAKNAETGQETAQVDPQQLAVPKISERFMGLRAAMVTNCPLVSSFAVNLGFHVFRTEDIIAQSGSSIASKDTGIIAQSLSLLGFKEGNVQEASEFDLVFLHVALENTNSKLGKLGMKTDLNWLEKIVGAIMEAVPVSSAIASRIHVSVILSYGSAAENKNEFAISNSSSETDSDLNLLRPRQSYTMKAGNTLDDVRNHHPMMLAQWQEGVTRSDLTKGFSFEEFIKVCTINLL</sequence>
<proteinExistence type="predicted"/>
<dbReference type="PANTHER" id="PTHR35506:SF1">
    <property type="entry name" value="OS02G0135600 PROTEIN"/>
    <property type="match status" value="1"/>
</dbReference>
<evidence type="ECO:0000313" key="2">
    <source>
        <dbReference type="EMBL" id="KAG8058061.1"/>
    </source>
</evidence>